<dbReference type="SUPFAM" id="SSF56524">
    <property type="entry name" value="Oxidoreductase molybdopterin-binding domain"/>
    <property type="match status" value="1"/>
</dbReference>
<evidence type="ECO:0000313" key="3">
    <source>
        <dbReference type="EMBL" id="GAA1752364.1"/>
    </source>
</evidence>
<gene>
    <name evidence="3" type="ORF">GCM10009810_10540</name>
</gene>
<protein>
    <submittedName>
        <fullName evidence="3">Molybdopterin-dependent oxidoreductase</fullName>
    </submittedName>
</protein>
<feature type="transmembrane region" description="Helical" evidence="1">
    <location>
        <begin position="90"/>
        <end position="107"/>
    </location>
</feature>
<dbReference type="RefSeq" id="WP_344063121.1">
    <property type="nucleotide sequence ID" value="NZ_BAAAPN010000028.1"/>
</dbReference>
<evidence type="ECO:0000256" key="1">
    <source>
        <dbReference type="SAM" id="Phobius"/>
    </source>
</evidence>
<evidence type="ECO:0000259" key="2">
    <source>
        <dbReference type="Pfam" id="PF00174"/>
    </source>
</evidence>
<dbReference type="SUPFAM" id="SSF81296">
    <property type="entry name" value="E set domains"/>
    <property type="match status" value="1"/>
</dbReference>
<keyword evidence="1" id="KW-0812">Transmembrane</keyword>
<organism evidence="3 4">
    <name type="scientific">Nostocoides vanveenii</name>
    <dbReference type="NCBI Taxonomy" id="330835"/>
    <lineage>
        <taxon>Bacteria</taxon>
        <taxon>Bacillati</taxon>
        <taxon>Actinomycetota</taxon>
        <taxon>Actinomycetes</taxon>
        <taxon>Micrococcales</taxon>
        <taxon>Intrasporangiaceae</taxon>
        <taxon>Nostocoides</taxon>
    </lineage>
</organism>
<reference evidence="3 4" key="1">
    <citation type="journal article" date="2019" name="Int. J. Syst. Evol. Microbiol.">
        <title>The Global Catalogue of Microorganisms (GCM) 10K type strain sequencing project: providing services to taxonomists for standard genome sequencing and annotation.</title>
        <authorList>
            <consortium name="The Broad Institute Genomics Platform"/>
            <consortium name="The Broad Institute Genome Sequencing Center for Infectious Disease"/>
            <person name="Wu L."/>
            <person name="Ma J."/>
        </authorList>
    </citation>
    <scope>NUCLEOTIDE SEQUENCE [LARGE SCALE GENOMIC DNA]</scope>
    <source>
        <strain evidence="3 4">JCM 15591</strain>
    </source>
</reference>
<dbReference type="InterPro" id="IPR036374">
    <property type="entry name" value="OxRdtase_Mopterin-bd_sf"/>
</dbReference>
<sequence length="505" mass="52598">MRTSRRDAWAGISAVAAGAGVGHLVASIIAPDASPVLAIGSAIIDAAPTPLKEFAVRWLGTADKPVLVAGVALGALAFGAVAGVLQRRGLGIWLILVLAATCAWATTTRPSSGSYAIVPSLLAGLIGMAVLTGLTGRADGREPPAAPSTAAAALDRRTTIGSALAVAGGLVAGGVGVLRNGSALPADAVTALPRSATPLPPLAVGLEQTTPGLTAFRTPVADFYRIDTALAIPRVSLPDWRLTIDGDVDAPYDLTYADLLALPMMEADITLNCVSNPVGGDYIGSTRWLGVPVRDVLRRARIRASADQILSTSVDGMTISTPVDALLDDRGALLAVAMDGRPLTPMHGYPVRLVTPGLYGYVGATKWLTRLTATTYAAQQAYWTERGWAERAEVQTQARIDLPRDRRVAAGPVVIAGVAWSQARQGISRVEVRVDDGDWVEADLGPDAGGHYWRQWRTTWKATASGRHTVTVRAVDGTGAAQTDQVADPFPSGATGLHTLDVEVD</sequence>
<comment type="caution">
    <text evidence="3">The sequence shown here is derived from an EMBL/GenBank/DDBJ whole genome shotgun (WGS) entry which is preliminary data.</text>
</comment>
<name>A0ABN2KBG7_9MICO</name>
<evidence type="ECO:0000313" key="4">
    <source>
        <dbReference type="Proteomes" id="UP001501475"/>
    </source>
</evidence>
<dbReference type="Gene3D" id="2.60.40.650">
    <property type="match status" value="1"/>
</dbReference>
<accession>A0ABN2KBG7</accession>
<feature type="transmembrane region" description="Helical" evidence="1">
    <location>
        <begin position="66"/>
        <end position="85"/>
    </location>
</feature>
<keyword evidence="1" id="KW-0472">Membrane</keyword>
<keyword evidence="4" id="KW-1185">Reference proteome</keyword>
<dbReference type="Pfam" id="PF00174">
    <property type="entry name" value="Oxidored_molyb"/>
    <property type="match status" value="1"/>
</dbReference>
<dbReference type="InterPro" id="IPR014756">
    <property type="entry name" value="Ig_E-set"/>
</dbReference>
<feature type="domain" description="Oxidoreductase molybdopterin-binding" evidence="2">
    <location>
        <begin position="231"/>
        <end position="382"/>
    </location>
</feature>
<proteinExistence type="predicted"/>
<keyword evidence="1" id="KW-1133">Transmembrane helix</keyword>
<dbReference type="Gene3D" id="3.90.420.10">
    <property type="entry name" value="Oxidoreductase, molybdopterin-binding domain"/>
    <property type="match status" value="1"/>
</dbReference>
<dbReference type="EMBL" id="BAAAPN010000028">
    <property type="protein sequence ID" value="GAA1752364.1"/>
    <property type="molecule type" value="Genomic_DNA"/>
</dbReference>
<dbReference type="PANTHER" id="PTHR19372:SF7">
    <property type="entry name" value="SULFITE OXIDASE, MITOCHONDRIAL"/>
    <property type="match status" value="1"/>
</dbReference>
<dbReference type="Proteomes" id="UP001501475">
    <property type="component" value="Unassembled WGS sequence"/>
</dbReference>
<feature type="transmembrane region" description="Helical" evidence="1">
    <location>
        <begin position="113"/>
        <end position="134"/>
    </location>
</feature>
<dbReference type="PANTHER" id="PTHR19372">
    <property type="entry name" value="SULFITE REDUCTASE"/>
    <property type="match status" value="1"/>
</dbReference>
<dbReference type="InterPro" id="IPR000572">
    <property type="entry name" value="OxRdtase_Mopterin-bd_dom"/>
</dbReference>